<dbReference type="InterPro" id="IPR007253">
    <property type="entry name" value="Cell_wall-bd_2"/>
</dbReference>
<proteinExistence type="predicted"/>
<evidence type="ECO:0000256" key="1">
    <source>
        <dbReference type="SAM" id="SignalP"/>
    </source>
</evidence>
<feature type="signal peptide" evidence="1">
    <location>
        <begin position="1"/>
        <end position="32"/>
    </location>
</feature>
<organism evidence="2 3">
    <name type="scientific">Ornithinimicrobium faecis</name>
    <dbReference type="NCBI Taxonomy" id="2934158"/>
    <lineage>
        <taxon>Bacteria</taxon>
        <taxon>Bacillati</taxon>
        <taxon>Actinomycetota</taxon>
        <taxon>Actinomycetes</taxon>
        <taxon>Micrococcales</taxon>
        <taxon>Ornithinimicrobiaceae</taxon>
        <taxon>Ornithinimicrobium</taxon>
    </lineage>
</organism>
<keyword evidence="3" id="KW-1185">Reference proteome</keyword>
<accession>A0ABY4YTX3</accession>
<dbReference type="Gene3D" id="3.40.50.12090">
    <property type="match status" value="2"/>
</dbReference>
<reference evidence="2" key="1">
    <citation type="submission" date="2022-06" db="EMBL/GenBank/DDBJ databases">
        <title>Ornithinimicrobium HY1793.</title>
        <authorList>
            <person name="Huang Y."/>
        </authorList>
    </citation>
    <scope>NUCLEOTIDE SEQUENCE</scope>
    <source>
        <strain evidence="2">HY1793</strain>
    </source>
</reference>
<dbReference type="Proteomes" id="UP001056455">
    <property type="component" value="Chromosome"/>
</dbReference>
<dbReference type="InterPro" id="IPR051922">
    <property type="entry name" value="Bact_Sporulation_Assoc"/>
</dbReference>
<sequence>MALTLRTARRGIAALTGIVVAASLTTSTASTAPLPTAETAPQESTQAARWTGGLDGQAPCPEGSSRDDTLLTESFTNGIPHNDFNNGWRRVHSGIGGTVAVRSEVNGGDQEDWMFTRWATAPVGAQTMLAFTSRGNVSSSNYSRADVNSLTLHAAADTGDWRGKVFDITAATDDEGGRLGPWFQHRSRQGASQWWDVDNVQIYTCAPSSVYRIEGESRYDTSAAIAEAYPQGVGVVYLASGTTFPDALTGAALAGKLDAPVLLVQHDKIPAAVTAQLQRLAPGRIVALGGSKAISDNVLQAAAEHTSGDVTRLAGADRYETAAAIADTYPSGISTAYIASGATYPDALSGSASAARNGRPLLLANSAHLPQATRAALERLKPGRIVILGGAQAVSNGVQNQLEEFTAGDVTRIAGANRYETSALIADTFPGNRDRVFVATGLDFPDALSGSALAGKQANPVLLAQPSNLPNAVGDAIAGLNPDNGVVLGGYTSVNSIVLDQLGRRVG</sequence>
<keyword evidence="1" id="KW-0732">Signal</keyword>
<gene>
    <name evidence="2" type="ORF">NF556_21155</name>
</gene>
<evidence type="ECO:0000313" key="3">
    <source>
        <dbReference type="Proteomes" id="UP001056455"/>
    </source>
</evidence>
<dbReference type="PANTHER" id="PTHR30032">
    <property type="entry name" value="N-ACETYLMURAMOYL-L-ALANINE AMIDASE-RELATED"/>
    <property type="match status" value="1"/>
</dbReference>
<feature type="chain" id="PRO_5045228569" evidence="1">
    <location>
        <begin position="33"/>
        <end position="507"/>
    </location>
</feature>
<evidence type="ECO:0000313" key="2">
    <source>
        <dbReference type="EMBL" id="USQ80061.1"/>
    </source>
</evidence>
<dbReference type="RefSeq" id="WP_252593360.1">
    <property type="nucleotide sequence ID" value="NZ_CP099489.1"/>
</dbReference>
<dbReference type="PANTHER" id="PTHR30032:SF8">
    <property type="entry name" value="GERMINATION-SPECIFIC N-ACETYLMURAMOYL-L-ALANINE AMIDASE"/>
    <property type="match status" value="1"/>
</dbReference>
<dbReference type="Pfam" id="PF04122">
    <property type="entry name" value="CW_binding_2"/>
    <property type="match status" value="3"/>
</dbReference>
<dbReference type="EMBL" id="CP099489">
    <property type="protein sequence ID" value="USQ80061.1"/>
    <property type="molecule type" value="Genomic_DNA"/>
</dbReference>
<protein>
    <submittedName>
        <fullName evidence="2">Cell wall-binding repeat-containing protein</fullName>
    </submittedName>
</protein>
<name>A0ABY4YTX3_9MICO</name>